<feature type="repeat" description="ANK" evidence="3">
    <location>
        <begin position="278"/>
        <end position="310"/>
    </location>
</feature>
<evidence type="ECO:0000256" key="2">
    <source>
        <dbReference type="ARBA" id="ARBA00023043"/>
    </source>
</evidence>
<name>A0A3L8PSM4_9GAMM</name>
<dbReference type="PANTHER" id="PTHR24193">
    <property type="entry name" value="ANKYRIN REPEAT PROTEIN"/>
    <property type="match status" value="1"/>
</dbReference>
<organism evidence="4 5">
    <name type="scientific">Parashewanella curva</name>
    <dbReference type="NCBI Taxonomy" id="2338552"/>
    <lineage>
        <taxon>Bacteria</taxon>
        <taxon>Pseudomonadati</taxon>
        <taxon>Pseudomonadota</taxon>
        <taxon>Gammaproteobacteria</taxon>
        <taxon>Alteromonadales</taxon>
        <taxon>Shewanellaceae</taxon>
        <taxon>Parashewanella</taxon>
    </lineage>
</organism>
<protein>
    <submittedName>
        <fullName evidence="4">Uncharacterized protein</fullName>
    </submittedName>
</protein>
<dbReference type="PANTHER" id="PTHR24193:SF121">
    <property type="entry name" value="ADA2A-CONTAINING COMPLEX COMPONENT 3, ISOFORM D"/>
    <property type="match status" value="1"/>
</dbReference>
<feature type="repeat" description="ANK" evidence="3">
    <location>
        <begin position="245"/>
        <end position="277"/>
    </location>
</feature>
<dbReference type="GO" id="GO:0000976">
    <property type="term" value="F:transcription cis-regulatory region binding"/>
    <property type="evidence" value="ECO:0007669"/>
    <property type="project" value="TreeGrafter"/>
</dbReference>
<dbReference type="SUPFAM" id="SSF48403">
    <property type="entry name" value="Ankyrin repeat"/>
    <property type="match status" value="1"/>
</dbReference>
<keyword evidence="2 3" id="KW-0040">ANK repeat</keyword>
<evidence type="ECO:0000256" key="3">
    <source>
        <dbReference type="PROSITE-ProRule" id="PRU00023"/>
    </source>
</evidence>
<accession>A0A3L8PSM4</accession>
<dbReference type="Pfam" id="PF00023">
    <property type="entry name" value="Ank"/>
    <property type="match status" value="1"/>
</dbReference>
<dbReference type="SMART" id="SM00248">
    <property type="entry name" value="ANK"/>
    <property type="match status" value="5"/>
</dbReference>
<evidence type="ECO:0000256" key="1">
    <source>
        <dbReference type="ARBA" id="ARBA00022737"/>
    </source>
</evidence>
<reference evidence="4 5" key="1">
    <citation type="submission" date="2018-09" db="EMBL/GenBank/DDBJ databases">
        <title>Phylogeny of the Shewanellaceae, and recommendation for two new genera, Pseudoshewanella and Parashewanella.</title>
        <authorList>
            <person name="Wang G."/>
        </authorList>
    </citation>
    <scope>NUCLEOTIDE SEQUENCE [LARGE SCALE GENOMIC DNA]</scope>
    <source>
        <strain evidence="4 5">C51</strain>
    </source>
</reference>
<evidence type="ECO:0000313" key="5">
    <source>
        <dbReference type="Proteomes" id="UP000281474"/>
    </source>
</evidence>
<keyword evidence="1" id="KW-0677">Repeat</keyword>
<dbReference type="PROSITE" id="PS50297">
    <property type="entry name" value="ANK_REP_REGION"/>
    <property type="match status" value="3"/>
</dbReference>
<evidence type="ECO:0000313" key="4">
    <source>
        <dbReference type="EMBL" id="RLV58417.1"/>
    </source>
</evidence>
<gene>
    <name evidence="4" type="ORF">D5018_17380</name>
</gene>
<comment type="caution">
    <text evidence="4">The sequence shown here is derived from an EMBL/GenBank/DDBJ whole genome shotgun (WGS) entry which is preliminary data.</text>
</comment>
<dbReference type="Gene3D" id="1.25.40.20">
    <property type="entry name" value="Ankyrin repeat-containing domain"/>
    <property type="match status" value="1"/>
</dbReference>
<dbReference type="RefSeq" id="WP_121840258.1">
    <property type="nucleotide sequence ID" value="NZ_ML014822.1"/>
</dbReference>
<feature type="repeat" description="ANK" evidence="3">
    <location>
        <begin position="212"/>
        <end position="244"/>
    </location>
</feature>
<dbReference type="InterPro" id="IPR036770">
    <property type="entry name" value="Ankyrin_rpt-contain_sf"/>
</dbReference>
<dbReference type="InterPro" id="IPR002110">
    <property type="entry name" value="Ankyrin_rpt"/>
</dbReference>
<dbReference type="GO" id="GO:0045944">
    <property type="term" value="P:positive regulation of transcription by RNA polymerase II"/>
    <property type="evidence" value="ECO:0007669"/>
    <property type="project" value="TreeGrafter"/>
</dbReference>
<dbReference type="Pfam" id="PF12796">
    <property type="entry name" value="Ank_2"/>
    <property type="match status" value="1"/>
</dbReference>
<keyword evidence="5" id="KW-1185">Reference proteome</keyword>
<sequence>MARTQGQPFTVEIQKDGVTYSHEYTFIHSNEMLLEGWHITPKAKWLRLSPAPIPEPHQAIIKQLKEQFSNSFTIWNLLDSLYTAQAQAKKETKAQRSQNKLELREWNKKVPTFVKEYQDIAKFVSQGHCLETPRDGWDSTVYRYTPLQHYCMFGEAQAAIFLLQGGASESYHFSGGDTVKAPALHLAVQYNHKGTIQALKTQNIDINITDKEGRTALHVAAEHNSDRSIGELLSGRANVNAHDNSGQTPLHLAIKAGHLHIAEQLLDHGAMLNTQDNNKQTSLHMAAKHGGIESISFLMNQGVRWDIRDKNGKTAQQLAKKEDKEAFQQLITERYNAEAKSTELRYKAGSQKKKTSLCQLVQSFAVNSSLNQKPIGFDDC</sequence>
<dbReference type="OrthoDB" id="671583at2"/>
<dbReference type="Proteomes" id="UP000281474">
    <property type="component" value="Unassembled WGS sequence"/>
</dbReference>
<dbReference type="InterPro" id="IPR050663">
    <property type="entry name" value="Ankyrin-SOCS_Box"/>
</dbReference>
<dbReference type="EMBL" id="QZEI01000073">
    <property type="protein sequence ID" value="RLV58417.1"/>
    <property type="molecule type" value="Genomic_DNA"/>
</dbReference>
<dbReference type="PROSITE" id="PS50088">
    <property type="entry name" value="ANK_REPEAT"/>
    <property type="match status" value="3"/>
</dbReference>
<dbReference type="AlphaFoldDB" id="A0A3L8PSM4"/>
<proteinExistence type="predicted"/>